<sequence length="80" mass="8984">MREMVVPYEITPKQVVFHECSLSDSDHGGVTRFNDFTTPVLSPKINVTPSNQPFGARVQSIHMRIQAFPECRRGGVLNIV</sequence>
<dbReference type="EMBL" id="JAVIJP010000017">
    <property type="protein sequence ID" value="KAL3641421.1"/>
    <property type="molecule type" value="Genomic_DNA"/>
</dbReference>
<evidence type="ECO:0000313" key="2">
    <source>
        <dbReference type="Proteomes" id="UP001632038"/>
    </source>
</evidence>
<reference evidence="2" key="1">
    <citation type="journal article" date="2024" name="IScience">
        <title>Strigolactones Initiate the Formation of Haustorium-like Structures in Castilleja.</title>
        <authorList>
            <person name="Buerger M."/>
            <person name="Peterson D."/>
            <person name="Chory J."/>
        </authorList>
    </citation>
    <scope>NUCLEOTIDE SEQUENCE [LARGE SCALE GENOMIC DNA]</scope>
</reference>
<protein>
    <submittedName>
        <fullName evidence="1">Uncharacterized protein</fullName>
    </submittedName>
</protein>
<evidence type="ECO:0000313" key="1">
    <source>
        <dbReference type="EMBL" id="KAL3641421.1"/>
    </source>
</evidence>
<accession>A0ABD3DGF5</accession>
<proteinExistence type="predicted"/>
<dbReference type="AlphaFoldDB" id="A0ABD3DGF5"/>
<gene>
    <name evidence="1" type="ORF">CASFOL_016389</name>
</gene>
<keyword evidence="2" id="KW-1185">Reference proteome</keyword>
<organism evidence="1 2">
    <name type="scientific">Castilleja foliolosa</name>
    <dbReference type="NCBI Taxonomy" id="1961234"/>
    <lineage>
        <taxon>Eukaryota</taxon>
        <taxon>Viridiplantae</taxon>
        <taxon>Streptophyta</taxon>
        <taxon>Embryophyta</taxon>
        <taxon>Tracheophyta</taxon>
        <taxon>Spermatophyta</taxon>
        <taxon>Magnoliopsida</taxon>
        <taxon>eudicotyledons</taxon>
        <taxon>Gunneridae</taxon>
        <taxon>Pentapetalae</taxon>
        <taxon>asterids</taxon>
        <taxon>lamiids</taxon>
        <taxon>Lamiales</taxon>
        <taxon>Orobanchaceae</taxon>
        <taxon>Pedicularideae</taxon>
        <taxon>Castillejinae</taxon>
        <taxon>Castilleja</taxon>
    </lineage>
</organism>
<comment type="caution">
    <text evidence="1">The sequence shown here is derived from an EMBL/GenBank/DDBJ whole genome shotgun (WGS) entry which is preliminary data.</text>
</comment>
<dbReference type="Proteomes" id="UP001632038">
    <property type="component" value="Unassembled WGS sequence"/>
</dbReference>
<name>A0ABD3DGF5_9LAMI</name>